<feature type="region of interest" description="Disordered" evidence="1">
    <location>
        <begin position="1"/>
        <end position="79"/>
    </location>
</feature>
<organism evidence="2 3">
    <name type="scientific">Strongylus vulgaris</name>
    <name type="common">Blood worm</name>
    <dbReference type="NCBI Taxonomy" id="40348"/>
    <lineage>
        <taxon>Eukaryota</taxon>
        <taxon>Metazoa</taxon>
        <taxon>Ecdysozoa</taxon>
        <taxon>Nematoda</taxon>
        <taxon>Chromadorea</taxon>
        <taxon>Rhabditida</taxon>
        <taxon>Rhabditina</taxon>
        <taxon>Rhabditomorpha</taxon>
        <taxon>Strongyloidea</taxon>
        <taxon>Strongylidae</taxon>
        <taxon>Strongylus</taxon>
    </lineage>
</organism>
<gene>
    <name evidence="2" type="ORF">SVUK_LOCUS5613</name>
</gene>
<dbReference type="Proteomes" id="UP000270094">
    <property type="component" value="Unassembled WGS sequence"/>
</dbReference>
<name>A0A3P7KHP3_STRVU</name>
<feature type="compositionally biased region" description="Basic and acidic residues" evidence="1">
    <location>
        <begin position="11"/>
        <end position="20"/>
    </location>
</feature>
<proteinExistence type="predicted"/>
<keyword evidence="3" id="KW-1185">Reference proteome</keyword>
<evidence type="ECO:0000313" key="2">
    <source>
        <dbReference type="EMBL" id="VDM70615.1"/>
    </source>
</evidence>
<feature type="non-terminal residue" evidence="2">
    <location>
        <position position="1"/>
    </location>
</feature>
<dbReference type="AlphaFoldDB" id="A0A3P7KHP3"/>
<evidence type="ECO:0000256" key="1">
    <source>
        <dbReference type="SAM" id="MobiDB-lite"/>
    </source>
</evidence>
<dbReference type="EMBL" id="UYYB01016890">
    <property type="protein sequence ID" value="VDM70615.1"/>
    <property type="molecule type" value="Genomic_DNA"/>
</dbReference>
<accession>A0A3P7KHP3</accession>
<feature type="compositionally biased region" description="Basic and acidic residues" evidence="1">
    <location>
        <begin position="28"/>
        <end position="58"/>
    </location>
</feature>
<sequence length="120" mass="13490">SENDALLPHDGQTDSKRAELDNAGVARITDDRGQGSHSHDTERDKDEEIEETGLKDVSGEEEMEDKPSPRDTPGPFVKIDSISKDKDIVIAYTPNKSLEQLITVGMFWLFISLRSRRSIY</sequence>
<evidence type="ECO:0000313" key="3">
    <source>
        <dbReference type="Proteomes" id="UP000270094"/>
    </source>
</evidence>
<protein>
    <submittedName>
        <fullName evidence="2">Uncharacterized protein</fullName>
    </submittedName>
</protein>
<reference evidence="2 3" key="1">
    <citation type="submission" date="2018-11" db="EMBL/GenBank/DDBJ databases">
        <authorList>
            <consortium name="Pathogen Informatics"/>
        </authorList>
    </citation>
    <scope>NUCLEOTIDE SEQUENCE [LARGE SCALE GENOMIC DNA]</scope>
</reference>